<accession>A0A3D8R9A1</accession>
<protein>
    <recommendedName>
        <fullName evidence="3">Carboxylic ester hydrolase</fullName>
        <ecNumber evidence="3">3.1.1.-</ecNumber>
    </recommendedName>
</protein>
<comment type="similarity">
    <text evidence="1 3">Belongs to the type-B carboxylesterase/lipase family.</text>
</comment>
<dbReference type="InterPro" id="IPR029058">
    <property type="entry name" value="AB_hydrolase_fold"/>
</dbReference>
<dbReference type="RefSeq" id="XP_026601160.1">
    <property type="nucleotide sequence ID" value="XM_026750156.1"/>
</dbReference>
<dbReference type="InterPro" id="IPR019826">
    <property type="entry name" value="Carboxylesterase_B_AS"/>
</dbReference>
<evidence type="ECO:0000313" key="5">
    <source>
        <dbReference type="EMBL" id="RDW70629.1"/>
    </source>
</evidence>
<gene>
    <name evidence="5" type="ORF">DSM5745_08140</name>
</gene>
<dbReference type="Proteomes" id="UP000256690">
    <property type="component" value="Unassembled WGS sequence"/>
</dbReference>
<dbReference type="AlphaFoldDB" id="A0A3D8R9A1"/>
<feature type="signal peptide" evidence="3">
    <location>
        <begin position="1"/>
        <end position="18"/>
    </location>
</feature>
<name>A0A3D8R9A1_9EURO</name>
<evidence type="ECO:0000313" key="6">
    <source>
        <dbReference type="Proteomes" id="UP000256690"/>
    </source>
</evidence>
<organism evidence="5 6">
    <name type="scientific">Aspergillus mulundensis</name>
    <dbReference type="NCBI Taxonomy" id="1810919"/>
    <lineage>
        <taxon>Eukaryota</taxon>
        <taxon>Fungi</taxon>
        <taxon>Dikarya</taxon>
        <taxon>Ascomycota</taxon>
        <taxon>Pezizomycotina</taxon>
        <taxon>Eurotiomycetes</taxon>
        <taxon>Eurotiomycetidae</taxon>
        <taxon>Eurotiales</taxon>
        <taxon>Aspergillaceae</taxon>
        <taxon>Aspergillus</taxon>
        <taxon>Aspergillus subgen. Nidulantes</taxon>
    </lineage>
</organism>
<evidence type="ECO:0000256" key="3">
    <source>
        <dbReference type="RuleBase" id="RU361235"/>
    </source>
</evidence>
<proteinExistence type="inferred from homology"/>
<dbReference type="EMBL" id="PVWQ01000010">
    <property type="protein sequence ID" value="RDW70629.1"/>
    <property type="molecule type" value="Genomic_DNA"/>
</dbReference>
<evidence type="ECO:0000256" key="1">
    <source>
        <dbReference type="ARBA" id="ARBA00005964"/>
    </source>
</evidence>
<keyword evidence="3" id="KW-0732">Signal</keyword>
<feature type="chain" id="PRO_5017497242" description="Carboxylic ester hydrolase" evidence="3">
    <location>
        <begin position="19"/>
        <end position="505"/>
    </location>
</feature>
<feature type="domain" description="Carboxylesterase type B" evidence="4">
    <location>
        <begin position="28"/>
        <end position="362"/>
    </location>
</feature>
<dbReference type="GeneID" id="38118510"/>
<dbReference type="InterPro" id="IPR002018">
    <property type="entry name" value="CarbesteraseB"/>
</dbReference>
<dbReference type="SUPFAM" id="SSF53474">
    <property type="entry name" value="alpha/beta-Hydrolases"/>
    <property type="match status" value="1"/>
</dbReference>
<dbReference type="EC" id="3.1.1.-" evidence="3"/>
<dbReference type="PANTHER" id="PTHR43918">
    <property type="entry name" value="ACETYLCHOLINESTERASE"/>
    <property type="match status" value="1"/>
</dbReference>
<evidence type="ECO:0000259" key="4">
    <source>
        <dbReference type="Pfam" id="PF00135"/>
    </source>
</evidence>
<dbReference type="Pfam" id="PF00135">
    <property type="entry name" value="COesterase"/>
    <property type="match status" value="1"/>
</dbReference>
<dbReference type="OrthoDB" id="408631at2759"/>
<keyword evidence="2 3" id="KW-0378">Hydrolase</keyword>
<dbReference type="PROSITE" id="PS00122">
    <property type="entry name" value="CARBOXYLESTERASE_B_1"/>
    <property type="match status" value="1"/>
</dbReference>
<sequence length="505" mass="54190">MRPSLLVAATLCAVEVTASPRKYDDSDLLVVTTSGTVKGVVSEETDNVRIFRGIPYAEVPTGELRFRPPVKKARATKTIDVSEWGPACPQTTNAVDNIYSIYFKGFGKPDDVPTGEDCLHLNIWAPRGKPSTEELKPVLIFIHGGGHNAGGNSFPYYDGGRLVQDNQDVISVSLNYRLNVFGFPSAAGLNGQQLNPGYMDQRLAIEWTRDNIKAFGGDPGRMLLFGESAGGGSVDSYTYAYAEDPIVSAVVPISGVVGSFGAKEVAPSNFTFIAQQLGCPLDRDEELACMQSKPWEDIENVVNQYNETQNGGRPLSFGPTADGQNVFADFAARLAAGRVAKIPVLIGNSDREGASLAANNLGPAVSETNKPTEQAIDAMTNGIFNCPAANATVVRADAGLPVWRYRYFGVFPNLDPFTWLGTWHSAILPTLFNTANKYGVANTPAQDEAVSFLQSILVNFARNPAYGLTKLGFPQYNPEGDTLVQLVKGSSLLSFNASAGYDGAC</sequence>
<dbReference type="Gene3D" id="3.40.50.1820">
    <property type="entry name" value="alpha/beta hydrolase"/>
    <property type="match status" value="1"/>
</dbReference>
<reference evidence="5 6" key="1">
    <citation type="journal article" date="2018" name="IMA Fungus">
        <title>IMA Genome-F 9: Draft genome sequence of Annulohypoxylon stygium, Aspergillus mulundensis, Berkeleyomyces basicola (syn. Thielaviopsis basicola), Ceratocystis smalleyi, two Cercospora beticola strains, Coleophoma cylindrospora, Fusarium fracticaudum, Phialophora cf. hyalina, and Morchella septimelata.</title>
        <authorList>
            <person name="Wingfield B.D."/>
            <person name="Bills G.F."/>
            <person name="Dong Y."/>
            <person name="Huang W."/>
            <person name="Nel W.J."/>
            <person name="Swalarsk-Parry B.S."/>
            <person name="Vaghefi N."/>
            <person name="Wilken P.M."/>
            <person name="An Z."/>
            <person name="de Beer Z.W."/>
            <person name="De Vos L."/>
            <person name="Chen L."/>
            <person name="Duong T.A."/>
            <person name="Gao Y."/>
            <person name="Hammerbacher A."/>
            <person name="Kikkert J.R."/>
            <person name="Li Y."/>
            <person name="Li H."/>
            <person name="Li K."/>
            <person name="Li Q."/>
            <person name="Liu X."/>
            <person name="Ma X."/>
            <person name="Naidoo K."/>
            <person name="Pethybridge S.J."/>
            <person name="Sun J."/>
            <person name="Steenkamp E.T."/>
            <person name="van der Nest M.A."/>
            <person name="van Wyk S."/>
            <person name="Wingfield M.J."/>
            <person name="Xiong C."/>
            <person name="Yue Q."/>
            <person name="Zhang X."/>
        </authorList>
    </citation>
    <scope>NUCLEOTIDE SEQUENCE [LARGE SCALE GENOMIC DNA]</scope>
    <source>
        <strain evidence="5 6">DSM 5745</strain>
    </source>
</reference>
<dbReference type="PANTHER" id="PTHR43918:SF4">
    <property type="entry name" value="CARBOXYLIC ESTER HYDROLASE"/>
    <property type="match status" value="1"/>
</dbReference>
<keyword evidence="6" id="KW-1185">Reference proteome</keyword>
<comment type="caution">
    <text evidence="5">The sequence shown here is derived from an EMBL/GenBank/DDBJ whole genome shotgun (WGS) entry which is preliminary data.</text>
</comment>
<evidence type="ECO:0000256" key="2">
    <source>
        <dbReference type="ARBA" id="ARBA00022801"/>
    </source>
</evidence>
<dbReference type="InterPro" id="IPR050654">
    <property type="entry name" value="AChE-related_enzymes"/>
</dbReference>
<dbReference type="GO" id="GO:0052689">
    <property type="term" value="F:carboxylic ester hydrolase activity"/>
    <property type="evidence" value="ECO:0007669"/>
    <property type="project" value="TreeGrafter"/>
</dbReference>
<dbReference type="STRING" id="1810919.A0A3D8R9A1"/>